<dbReference type="PANTHER" id="PTHR31747:SF17">
    <property type="entry name" value="PROTEIN LOL2"/>
    <property type="match status" value="1"/>
</dbReference>
<feature type="compositionally biased region" description="Polar residues" evidence="3">
    <location>
        <begin position="159"/>
        <end position="173"/>
    </location>
</feature>
<gene>
    <name evidence="5" type="ORF">Fot_38813</name>
</gene>
<evidence type="ECO:0000256" key="1">
    <source>
        <dbReference type="ARBA" id="ARBA00004123"/>
    </source>
</evidence>
<keyword evidence="6" id="KW-1185">Reference proteome</keyword>
<organism evidence="5 6">
    <name type="scientific">Forsythia ovata</name>
    <dbReference type="NCBI Taxonomy" id="205694"/>
    <lineage>
        <taxon>Eukaryota</taxon>
        <taxon>Viridiplantae</taxon>
        <taxon>Streptophyta</taxon>
        <taxon>Embryophyta</taxon>
        <taxon>Tracheophyta</taxon>
        <taxon>Spermatophyta</taxon>
        <taxon>Magnoliopsida</taxon>
        <taxon>eudicotyledons</taxon>
        <taxon>Gunneridae</taxon>
        <taxon>Pentapetalae</taxon>
        <taxon>asterids</taxon>
        <taxon>lamiids</taxon>
        <taxon>Lamiales</taxon>
        <taxon>Oleaceae</taxon>
        <taxon>Forsythieae</taxon>
        <taxon>Forsythia</taxon>
    </lineage>
</organism>
<accession>A0ABD1S2X0</accession>
<feature type="compositionally biased region" description="Pro residues" evidence="3">
    <location>
        <begin position="293"/>
        <end position="302"/>
    </location>
</feature>
<dbReference type="EMBL" id="JBFOLJ010000011">
    <property type="protein sequence ID" value="KAL2495056.1"/>
    <property type="molecule type" value="Genomic_DNA"/>
</dbReference>
<feature type="region of interest" description="Disordered" evidence="3">
    <location>
        <begin position="332"/>
        <end position="354"/>
    </location>
</feature>
<feature type="region of interest" description="Disordered" evidence="3">
    <location>
        <begin position="267"/>
        <end position="313"/>
    </location>
</feature>
<dbReference type="Pfam" id="PF06943">
    <property type="entry name" value="zf-LSD1"/>
    <property type="match status" value="2"/>
</dbReference>
<evidence type="ECO:0000259" key="4">
    <source>
        <dbReference type="Pfam" id="PF06943"/>
    </source>
</evidence>
<feature type="compositionally biased region" description="Basic residues" evidence="3">
    <location>
        <begin position="444"/>
        <end position="454"/>
    </location>
</feature>
<feature type="region of interest" description="Disordered" evidence="3">
    <location>
        <begin position="225"/>
        <end position="244"/>
    </location>
</feature>
<feature type="domain" description="Zinc finger LSD1-type" evidence="4">
    <location>
        <begin position="402"/>
        <end position="426"/>
    </location>
</feature>
<dbReference type="PANTHER" id="PTHR31747">
    <property type="entry name" value="PROTEIN LSD1"/>
    <property type="match status" value="1"/>
</dbReference>
<dbReference type="Proteomes" id="UP001604277">
    <property type="component" value="Unassembled WGS sequence"/>
</dbReference>
<protein>
    <submittedName>
        <fullName evidence="5">Basic salivary proline-rich protein 1-like</fullName>
    </submittedName>
</protein>
<keyword evidence="2" id="KW-0539">Nucleus</keyword>
<dbReference type="InterPro" id="IPR005735">
    <property type="entry name" value="Znf_LSD1"/>
</dbReference>
<evidence type="ECO:0000256" key="3">
    <source>
        <dbReference type="SAM" id="MobiDB-lite"/>
    </source>
</evidence>
<feature type="region of interest" description="Disordered" evidence="3">
    <location>
        <begin position="434"/>
        <end position="454"/>
    </location>
</feature>
<proteinExistence type="predicted"/>
<feature type="region of interest" description="Disordered" evidence="3">
    <location>
        <begin position="180"/>
        <end position="199"/>
    </location>
</feature>
<evidence type="ECO:0000256" key="2">
    <source>
        <dbReference type="ARBA" id="ARBA00023242"/>
    </source>
</evidence>
<feature type="compositionally biased region" description="Polar residues" evidence="3">
    <location>
        <begin position="119"/>
        <end position="134"/>
    </location>
</feature>
<feature type="region of interest" description="Disordered" evidence="3">
    <location>
        <begin position="98"/>
        <end position="175"/>
    </location>
</feature>
<evidence type="ECO:0000313" key="5">
    <source>
        <dbReference type="EMBL" id="KAL2495056.1"/>
    </source>
</evidence>
<reference evidence="6" key="1">
    <citation type="submission" date="2024-07" db="EMBL/GenBank/DDBJ databases">
        <title>Two chromosome-level genome assemblies of Korean endemic species Abeliophyllum distichum and Forsythia ovata (Oleaceae).</title>
        <authorList>
            <person name="Jang H."/>
        </authorList>
    </citation>
    <scope>NUCLEOTIDE SEQUENCE [LARGE SCALE GENOMIC DNA]</scope>
</reference>
<dbReference type="InterPro" id="IPR040319">
    <property type="entry name" value="LSD1-like"/>
</dbReference>
<evidence type="ECO:0000313" key="6">
    <source>
        <dbReference type="Proteomes" id="UP001604277"/>
    </source>
</evidence>
<dbReference type="GO" id="GO:0005634">
    <property type="term" value="C:nucleus"/>
    <property type="evidence" value="ECO:0007669"/>
    <property type="project" value="UniProtKB-SubCell"/>
</dbReference>
<feature type="domain" description="Zinc finger LSD1-type" evidence="4">
    <location>
        <begin position="364"/>
        <end position="387"/>
    </location>
</feature>
<sequence>MGSKPKIVQDIDEEEDGPPPRFQCIILHNHPKRLCSLTKLQPSMKLVMEKKVHRLGFSLSIHYHICHRTAIFHSIYSSMNKLQQLDSTAIKQYTDMETRGKQNDVEDDEDGPPPGWEFSTLSQALPSKQRSNTADMEMMGKQDGIQDDGDGPPPGWEFSTLSQALPTKPQSHTADMEMRGKQDGFEDDGDGPPPGWEFRTLSQALPAKLPSEPLADTADIKMESNELQEDEDDGPPPGWETIFPHQMLPLYKPPLLSSLAVSSGCEMGSKREIKNGDEGRPSGSQPESMPELLSPPTPPPKLLPSSSPPADIELGSREVDIKNGGERAACVPSPQPLQPMTLPSPPPVASSPSGHSTEKAQLVCGTCRKLLLYPRGAKWVQCPGCQEVNLVLEAHQIGQVNCGGCAVLLMYPHGAPAVQCSSCRFVTQIGAHNRRPPLSAQQAQRRRRRANRVR</sequence>
<feature type="compositionally biased region" description="Pro residues" evidence="3">
    <location>
        <begin position="333"/>
        <end position="349"/>
    </location>
</feature>
<dbReference type="NCBIfam" id="TIGR01053">
    <property type="entry name" value="LSD1"/>
    <property type="match status" value="2"/>
</dbReference>
<name>A0ABD1S2X0_9LAMI</name>
<dbReference type="AlphaFoldDB" id="A0ABD1S2X0"/>
<feature type="compositionally biased region" description="Basic and acidic residues" evidence="3">
    <location>
        <begin position="268"/>
        <end position="280"/>
    </location>
</feature>
<comment type="caution">
    <text evidence="5">The sequence shown here is derived from an EMBL/GenBank/DDBJ whole genome shotgun (WGS) entry which is preliminary data.</text>
</comment>
<comment type="subcellular location">
    <subcellularLocation>
        <location evidence="1">Nucleus</location>
    </subcellularLocation>
</comment>